<dbReference type="RefSeq" id="XP_025551258.1">
    <property type="nucleotide sequence ID" value="XM_025697024.1"/>
</dbReference>
<dbReference type="VEuPathDB" id="FungiDB:BO97DRAFT_425030"/>
<organism evidence="2 3">
    <name type="scientific">Aspergillus homomorphus (strain CBS 101889)</name>
    <dbReference type="NCBI Taxonomy" id="1450537"/>
    <lineage>
        <taxon>Eukaryota</taxon>
        <taxon>Fungi</taxon>
        <taxon>Dikarya</taxon>
        <taxon>Ascomycota</taxon>
        <taxon>Pezizomycotina</taxon>
        <taxon>Eurotiomycetes</taxon>
        <taxon>Eurotiomycetidae</taxon>
        <taxon>Eurotiales</taxon>
        <taxon>Aspergillaceae</taxon>
        <taxon>Aspergillus</taxon>
        <taxon>Aspergillus subgen. Circumdati</taxon>
    </lineage>
</organism>
<evidence type="ECO:0000313" key="3">
    <source>
        <dbReference type="Proteomes" id="UP000248961"/>
    </source>
</evidence>
<reference evidence="2 3" key="1">
    <citation type="submission" date="2018-02" db="EMBL/GenBank/DDBJ databases">
        <title>The genomes of Aspergillus section Nigri reveals drivers in fungal speciation.</title>
        <authorList>
            <consortium name="DOE Joint Genome Institute"/>
            <person name="Vesth T.C."/>
            <person name="Nybo J."/>
            <person name="Theobald S."/>
            <person name="Brandl J."/>
            <person name="Frisvad J.C."/>
            <person name="Nielsen K.F."/>
            <person name="Lyhne E.K."/>
            <person name="Kogle M.E."/>
            <person name="Kuo A."/>
            <person name="Riley R."/>
            <person name="Clum A."/>
            <person name="Nolan M."/>
            <person name="Lipzen A."/>
            <person name="Salamov A."/>
            <person name="Henrissat B."/>
            <person name="Wiebenga A."/>
            <person name="De vries R.P."/>
            <person name="Grigoriev I.V."/>
            <person name="Mortensen U.H."/>
            <person name="Andersen M.R."/>
            <person name="Baker S.E."/>
        </authorList>
    </citation>
    <scope>NUCLEOTIDE SEQUENCE [LARGE SCALE GENOMIC DNA]</scope>
    <source>
        <strain evidence="2 3">CBS 101889</strain>
    </source>
</reference>
<sequence length="111" mass="12656">MRWTEDKKKLLWELIFETQTFTLDLQKVSEAWPGDDKPTARAIERHLDNYRKSGSGVSFQKGQKRADTGSGAATPRKRRKTKAAGEIKKAVKEEDDDEEEFLAAEEGLDEN</sequence>
<name>A0A395I0P1_ASPHC</name>
<gene>
    <name evidence="2" type="ORF">BO97DRAFT_425030</name>
</gene>
<feature type="compositionally biased region" description="Basic and acidic residues" evidence="1">
    <location>
        <begin position="83"/>
        <end position="92"/>
    </location>
</feature>
<evidence type="ECO:0000313" key="2">
    <source>
        <dbReference type="EMBL" id="RAL12104.1"/>
    </source>
</evidence>
<dbReference type="Proteomes" id="UP000248961">
    <property type="component" value="Unassembled WGS sequence"/>
</dbReference>
<protein>
    <submittedName>
        <fullName evidence="2">Uncharacterized protein</fullName>
    </submittedName>
</protein>
<accession>A0A395I0P1</accession>
<dbReference type="GeneID" id="37201313"/>
<proteinExistence type="predicted"/>
<dbReference type="EMBL" id="KZ824285">
    <property type="protein sequence ID" value="RAL12104.1"/>
    <property type="molecule type" value="Genomic_DNA"/>
</dbReference>
<evidence type="ECO:0000256" key="1">
    <source>
        <dbReference type="SAM" id="MobiDB-lite"/>
    </source>
</evidence>
<dbReference type="STRING" id="1450537.A0A395I0P1"/>
<dbReference type="AlphaFoldDB" id="A0A395I0P1"/>
<dbReference type="OrthoDB" id="5420368at2759"/>
<feature type="compositionally biased region" description="Acidic residues" evidence="1">
    <location>
        <begin position="93"/>
        <end position="111"/>
    </location>
</feature>
<feature type="region of interest" description="Disordered" evidence="1">
    <location>
        <begin position="52"/>
        <end position="111"/>
    </location>
</feature>
<keyword evidence="3" id="KW-1185">Reference proteome</keyword>